<feature type="chain" id="PRO_5035164084" evidence="1">
    <location>
        <begin position="18"/>
        <end position="426"/>
    </location>
</feature>
<dbReference type="AlphaFoldDB" id="A0A8J5TM49"/>
<organism evidence="2 3">
    <name type="scientific">Fusarium oxysporum f. sp. raphani</name>
    <dbReference type="NCBI Taxonomy" id="96318"/>
    <lineage>
        <taxon>Eukaryota</taxon>
        <taxon>Fungi</taxon>
        <taxon>Dikarya</taxon>
        <taxon>Ascomycota</taxon>
        <taxon>Pezizomycotina</taxon>
        <taxon>Sordariomycetes</taxon>
        <taxon>Hypocreomycetidae</taxon>
        <taxon>Hypocreales</taxon>
        <taxon>Nectriaceae</taxon>
        <taxon>Fusarium</taxon>
        <taxon>Fusarium oxysporum species complex</taxon>
    </lineage>
</organism>
<proteinExistence type="predicted"/>
<dbReference type="EMBL" id="JAELUR010000040">
    <property type="protein sequence ID" value="KAG7403098.1"/>
    <property type="molecule type" value="Genomic_DNA"/>
</dbReference>
<evidence type="ECO:0000256" key="1">
    <source>
        <dbReference type="SAM" id="SignalP"/>
    </source>
</evidence>
<gene>
    <name evidence="2" type="ORF">Forpi1262_v018838</name>
</gene>
<keyword evidence="1" id="KW-0732">Signal</keyword>
<dbReference type="Proteomes" id="UP000693942">
    <property type="component" value="Unassembled WGS sequence"/>
</dbReference>
<name>A0A8J5TM49_FUSOX</name>
<protein>
    <submittedName>
        <fullName evidence="2">Uncharacterized protein</fullName>
    </submittedName>
</protein>
<evidence type="ECO:0000313" key="2">
    <source>
        <dbReference type="EMBL" id="KAG7403098.1"/>
    </source>
</evidence>
<evidence type="ECO:0000313" key="3">
    <source>
        <dbReference type="Proteomes" id="UP000693942"/>
    </source>
</evidence>
<sequence>MITTIFLLFAAFPVDIASDFVELREHPLTTEQNLTPSEQDAKGSMSDDYRVLTSTRNTMGLYNTINAEKTGHEIMNPTLLELPRDSKHDFLVIAQASHVDKVIKGTKYRLARQVAMFANLTYNDARHPELTAGKWSKLLVQDFAGPEHHRKHRPDMDKYIGPEDMKLFWTRKGAPLLIFTYQVNDKRLCEGNFLIDARAAVPELVKALGEYAEQMPPIKFERPAGLRRQAPAGHEADPQYQREKNWAPFQSPFSKDDDGLFFMVEPSCLFRWTSTDEPVEEIDAERESVVEAPYPPGVKAEETWHSMERTCVHDVMMTDKHVYQSTPILSLTLCDRGICEPHEGNTVLLGMVQRRYNPPDYPYACYDNRIAAYAARPPYNMMSVSKKLIYHGEQYWKYISTGSMVYFINQTDAPYNRNHGFLDDEI</sequence>
<comment type="caution">
    <text evidence="2">The sequence shown here is derived from an EMBL/GenBank/DDBJ whole genome shotgun (WGS) entry which is preliminary data.</text>
</comment>
<accession>A0A8J5TM49</accession>
<reference evidence="2" key="1">
    <citation type="submission" date="2021-04" db="EMBL/GenBank/DDBJ databases">
        <title>First draft genome resource for Brassicaceae pathogens Fusarium oxysporum f. sp. raphani and Fusarium oxysporum f. sp. rapae.</title>
        <authorList>
            <person name="Asai S."/>
        </authorList>
    </citation>
    <scope>NUCLEOTIDE SEQUENCE</scope>
    <source>
        <strain evidence="2">Tf1262</strain>
    </source>
</reference>
<feature type="signal peptide" evidence="1">
    <location>
        <begin position="1"/>
        <end position="17"/>
    </location>
</feature>